<proteinExistence type="predicted"/>
<dbReference type="Pfam" id="PF13439">
    <property type="entry name" value="Glyco_transf_4"/>
    <property type="match status" value="1"/>
</dbReference>
<evidence type="ECO:0000256" key="1">
    <source>
        <dbReference type="ARBA" id="ARBA00022676"/>
    </source>
</evidence>
<keyword evidence="2 5" id="KW-0808">Transferase</keyword>
<dbReference type="PANTHER" id="PTHR12526:SF630">
    <property type="entry name" value="GLYCOSYLTRANSFERASE"/>
    <property type="match status" value="1"/>
</dbReference>
<sequence>MARKPVEPGKGARVAEPRDVIIVCNNTDAMGGLQRWAHHLARLLSARGHSVTLVGITHAPEPHDHGRDDSYRVIVLYDEWRPPVLKWRPRRPSQRLNVAAYTRDLWRTREMRRGADRLSELFAAARPGAVVISAQIWAMEWVARADTRDLKVIGMSHESYAATRRSSRYARVKEHYAGVDRMLTLTPEDADAWARDGMTNADHMPNPLHVSPSRFPTLDEPVVTCVGRLSYEKGLDMMLEAWQEVAPRHPGWRLHLYGSGGQEAELREQAENAGIAGSVEFRGVTCDVEAALTGSSIFALPSRDEGFPMSVLEAMAYGLPTVAFDCAPGVRELITDGLEGTLVGPGDTAAFAAALGTLMEDPALRRTMGAQARVSVLRLRPDAVLDRWERLFCLLHRDTSALPVQAGTRGRFDGEFPAALPGTAVGVESKPLSLTPEGDA</sequence>
<dbReference type="Proteomes" id="UP000468735">
    <property type="component" value="Unassembled WGS sequence"/>
</dbReference>
<evidence type="ECO:0000259" key="4">
    <source>
        <dbReference type="Pfam" id="PF13439"/>
    </source>
</evidence>
<feature type="domain" description="Glycosyl transferase family 1" evidence="3">
    <location>
        <begin position="219"/>
        <end position="373"/>
    </location>
</feature>
<comment type="caution">
    <text evidence="5">The sequence shown here is derived from an EMBL/GenBank/DDBJ whole genome shotgun (WGS) entry which is preliminary data.</text>
</comment>
<evidence type="ECO:0000313" key="6">
    <source>
        <dbReference type="Proteomes" id="UP000468735"/>
    </source>
</evidence>
<dbReference type="InterPro" id="IPR001296">
    <property type="entry name" value="Glyco_trans_1"/>
</dbReference>
<name>A0A6H9Z181_9ACTN</name>
<keyword evidence="1" id="KW-0328">Glycosyltransferase</keyword>
<evidence type="ECO:0000256" key="2">
    <source>
        <dbReference type="ARBA" id="ARBA00022679"/>
    </source>
</evidence>
<reference evidence="5 6" key="1">
    <citation type="submission" date="2019-09" db="EMBL/GenBank/DDBJ databases">
        <title>Actinomadura physcomitrii sp. nov., a novel actinomycete isolated from moss [Physcomitrium sphaericum (Ludw) Fuernr].</title>
        <authorList>
            <person name="Zhuang X."/>
            <person name="Liu C."/>
        </authorList>
    </citation>
    <scope>NUCLEOTIDE SEQUENCE [LARGE SCALE GENOMIC DNA]</scope>
    <source>
        <strain evidence="5 6">HMC1</strain>
    </source>
</reference>
<dbReference type="Pfam" id="PF00534">
    <property type="entry name" value="Glycos_transf_1"/>
    <property type="match status" value="1"/>
</dbReference>
<keyword evidence="6" id="KW-1185">Reference proteome</keyword>
<evidence type="ECO:0000259" key="3">
    <source>
        <dbReference type="Pfam" id="PF00534"/>
    </source>
</evidence>
<dbReference type="InterPro" id="IPR028098">
    <property type="entry name" value="Glyco_trans_4-like_N"/>
</dbReference>
<feature type="domain" description="Glycosyltransferase subfamily 4-like N-terminal" evidence="4">
    <location>
        <begin position="30"/>
        <end position="200"/>
    </location>
</feature>
<dbReference type="Gene3D" id="3.40.50.2000">
    <property type="entry name" value="Glycogen Phosphorylase B"/>
    <property type="match status" value="2"/>
</dbReference>
<evidence type="ECO:0000313" key="5">
    <source>
        <dbReference type="EMBL" id="KAB2346885.1"/>
    </source>
</evidence>
<gene>
    <name evidence="5" type="ORF">F8566_22000</name>
</gene>
<dbReference type="PANTHER" id="PTHR12526">
    <property type="entry name" value="GLYCOSYLTRANSFERASE"/>
    <property type="match status" value="1"/>
</dbReference>
<dbReference type="OrthoDB" id="570545at2"/>
<organism evidence="5 6">
    <name type="scientific">Actinomadura rudentiformis</name>
    <dbReference type="NCBI Taxonomy" id="359158"/>
    <lineage>
        <taxon>Bacteria</taxon>
        <taxon>Bacillati</taxon>
        <taxon>Actinomycetota</taxon>
        <taxon>Actinomycetes</taxon>
        <taxon>Streptosporangiales</taxon>
        <taxon>Thermomonosporaceae</taxon>
        <taxon>Actinomadura</taxon>
    </lineage>
</organism>
<dbReference type="GO" id="GO:0016757">
    <property type="term" value="F:glycosyltransferase activity"/>
    <property type="evidence" value="ECO:0007669"/>
    <property type="project" value="UniProtKB-KW"/>
</dbReference>
<protein>
    <submittedName>
        <fullName evidence="5">Glycosyltransferase family 4 protein</fullName>
    </submittedName>
</protein>
<dbReference type="EMBL" id="WBMT01000010">
    <property type="protein sequence ID" value="KAB2346885.1"/>
    <property type="molecule type" value="Genomic_DNA"/>
</dbReference>
<accession>A0A6H9Z181</accession>
<dbReference type="AlphaFoldDB" id="A0A6H9Z181"/>
<dbReference type="SUPFAM" id="SSF53756">
    <property type="entry name" value="UDP-Glycosyltransferase/glycogen phosphorylase"/>
    <property type="match status" value="1"/>
</dbReference>